<keyword evidence="2 4" id="KW-0689">Ribosomal protein</keyword>
<name>A0A6H0DSP6_PROAM</name>
<protein>
    <submittedName>
        <fullName evidence="5">Ribosomal protein L16</fullName>
    </submittedName>
</protein>
<dbReference type="InterPro" id="IPR000114">
    <property type="entry name" value="Ribosomal_uL16_bact-type"/>
</dbReference>
<organism evidence="5">
    <name type="scientific">Prosopanche americana</name>
    <dbReference type="NCBI Taxonomy" id="29816"/>
    <lineage>
        <taxon>Eukaryota</taxon>
        <taxon>Viridiplantae</taxon>
        <taxon>Streptophyta</taxon>
        <taxon>Embryophyta</taxon>
        <taxon>Tracheophyta</taxon>
        <taxon>Spermatophyta</taxon>
        <taxon>Magnoliopsida</taxon>
        <taxon>Magnoliidae</taxon>
        <taxon>Piperales</taxon>
        <taxon>Hydnoraceae</taxon>
        <taxon>Prosopanche</taxon>
    </lineage>
</organism>
<dbReference type="InterPro" id="IPR036920">
    <property type="entry name" value="Ribosomal_uL16_sf"/>
</dbReference>
<evidence type="ECO:0000313" key="5">
    <source>
        <dbReference type="EMBL" id="QIS92022.1"/>
    </source>
</evidence>
<dbReference type="InterPro" id="IPR020798">
    <property type="entry name" value="Ribosomal_uL16_CS"/>
</dbReference>
<accession>A0A6H0DSP6</accession>
<dbReference type="HAMAP" id="MF_01342">
    <property type="entry name" value="Ribosomal_uL16"/>
    <property type="match status" value="1"/>
</dbReference>
<dbReference type="EMBL" id="MT075717">
    <property type="protein sequence ID" value="QIS92022.1"/>
    <property type="molecule type" value="Genomic_DNA"/>
</dbReference>
<evidence type="ECO:0000256" key="1">
    <source>
        <dbReference type="ARBA" id="ARBA00008931"/>
    </source>
</evidence>
<evidence type="ECO:0000256" key="3">
    <source>
        <dbReference type="ARBA" id="ARBA00023274"/>
    </source>
</evidence>
<dbReference type="GO" id="GO:0032543">
    <property type="term" value="P:mitochondrial translation"/>
    <property type="evidence" value="ECO:0007669"/>
    <property type="project" value="TreeGrafter"/>
</dbReference>
<keyword evidence="3 4" id="KW-0687">Ribonucleoprotein</keyword>
<comment type="similarity">
    <text evidence="1 4">Belongs to the universal ribosomal protein uL16 family.</text>
</comment>
<reference evidence="5" key="1">
    <citation type="journal article" date="2020" name="Plants (Basel)">
        <title>The First Plastid Genome of the Holoparasitic Genus Prosopanche (Hydnoraceae).</title>
        <authorList>
            <person name="Jost M."/>
            <person name="Naumann J."/>
            <person name="Rocamundi N."/>
            <person name="Cocucci A.A."/>
            <person name="Wanke S."/>
        </authorList>
    </citation>
    <scope>NUCLEOTIDE SEQUENCE</scope>
</reference>
<dbReference type="SUPFAM" id="SSF54686">
    <property type="entry name" value="Ribosomal protein L16p/L10e"/>
    <property type="match status" value="1"/>
</dbReference>
<dbReference type="PRINTS" id="PR00060">
    <property type="entry name" value="RIBOSOMALL16"/>
</dbReference>
<sequence length="137" mass="15526">MIIPKKTKFDKQHRGRMKGISSKGNFICFGKFGIKSLEATWITAKQIEAGRKVMTRYFKRGGKFWIRIFPDKPITKRSVGKRMGSGKGSTENWVAVIKPGRILYEVDNVSETLAKSTFKIVSSKLPVKTKFINAIRA</sequence>
<dbReference type="GO" id="GO:0019843">
    <property type="term" value="F:rRNA binding"/>
    <property type="evidence" value="ECO:0007669"/>
    <property type="project" value="InterPro"/>
</dbReference>
<dbReference type="Pfam" id="PF00252">
    <property type="entry name" value="Ribosomal_L16"/>
    <property type="match status" value="1"/>
</dbReference>
<dbReference type="NCBIfam" id="TIGR01164">
    <property type="entry name" value="rplP_bact"/>
    <property type="match status" value="1"/>
</dbReference>
<dbReference type="CDD" id="cd01433">
    <property type="entry name" value="Ribosomal_L16_L10e"/>
    <property type="match status" value="1"/>
</dbReference>
<dbReference type="GO" id="GO:0005762">
    <property type="term" value="C:mitochondrial large ribosomal subunit"/>
    <property type="evidence" value="ECO:0007669"/>
    <property type="project" value="TreeGrafter"/>
</dbReference>
<dbReference type="GO" id="GO:0003735">
    <property type="term" value="F:structural constituent of ribosome"/>
    <property type="evidence" value="ECO:0007669"/>
    <property type="project" value="InterPro"/>
</dbReference>
<dbReference type="PANTHER" id="PTHR12220:SF13">
    <property type="entry name" value="LARGE RIBOSOMAL SUBUNIT PROTEIN UL16M"/>
    <property type="match status" value="1"/>
</dbReference>
<dbReference type="InterPro" id="IPR016180">
    <property type="entry name" value="Ribosomal_uL16_dom"/>
</dbReference>
<geneLocation type="plastid" evidence="5"/>
<dbReference type="PANTHER" id="PTHR12220">
    <property type="entry name" value="50S/60S RIBOSOMAL PROTEIN L16"/>
    <property type="match status" value="1"/>
</dbReference>
<dbReference type="AlphaFoldDB" id="A0A6H0DSP6"/>
<dbReference type="FunFam" id="3.90.1170.10:FF:000001">
    <property type="entry name" value="50S ribosomal protein L16"/>
    <property type="match status" value="1"/>
</dbReference>
<evidence type="ECO:0000256" key="2">
    <source>
        <dbReference type="ARBA" id="ARBA00022980"/>
    </source>
</evidence>
<evidence type="ECO:0000256" key="4">
    <source>
        <dbReference type="RuleBase" id="RU004413"/>
    </source>
</evidence>
<dbReference type="InterPro" id="IPR047873">
    <property type="entry name" value="Ribosomal_uL16"/>
</dbReference>
<dbReference type="PROSITE" id="PS00701">
    <property type="entry name" value="RIBOSOMAL_L16_2"/>
    <property type="match status" value="1"/>
</dbReference>
<keyword evidence="5" id="KW-0934">Plastid</keyword>
<proteinExistence type="inferred from homology"/>
<dbReference type="Gene3D" id="3.90.1170.10">
    <property type="entry name" value="Ribosomal protein L10e/L16"/>
    <property type="match status" value="1"/>
</dbReference>
<gene>
    <name evidence="5" type="primary">rpl16</name>
</gene>